<gene>
    <name evidence="7" type="ORF">E2626_09405</name>
</gene>
<keyword evidence="5 6" id="KW-0472">Membrane</keyword>
<evidence type="ECO:0000256" key="2">
    <source>
        <dbReference type="ARBA" id="ARBA00022475"/>
    </source>
</evidence>
<feature type="transmembrane region" description="Helical" evidence="6">
    <location>
        <begin position="241"/>
        <end position="262"/>
    </location>
</feature>
<reference evidence="7 8" key="1">
    <citation type="submission" date="2019-03" db="EMBL/GenBank/DDBJ databases">
        <authorList>
            <person name="Yang Y."/>
        </authorList>
    </citation>
    <scope>NUCLEOTIDE SEQUENCE [LARGE SCALE GENOMIC DNA]</scope>
    <source>
        <strain evidence="7 8">ASL-1</strain>
    </source>
</reference>
<dbReference type="CDD" id="cd06579">
    <property type="entry name" value="TM_PBP1_transp_AraH_like"/>
    <property type="match status" value="1"/>
</dbReference>
<keyword evidence="2" id="KW-1003">Cell membrane</keyword>
<feature type="transmembrane region" description="Helical" evidence="6">
    <location>
        <begin position="136"/>
        <end position="153"/>
    </location>
</feature>
<keyword evidence="4 6" id="KW-1133">Transmembrane helix</keyword>
<dbReference type="Proteomes" id="UP000297776">
    <property type="component" value="Unassembled WGS sequence"/>
</dbReference>
<feature type="transmembrane region" description="Helical" evidence="6">
    <location>
        <begin position="57"/>
        <end position="77"/>
    </location>
</feature>
<feature type="transmembrane region" description="Helical" evidence="6">
    <location>
        <begin position="84"/>
        <end position="102"/>
    </location>
</feature>
<keyword evidence="3 6" id="KW-0812">Transmembrane</keyword>
<dbReference type="AlphaFoldDB" id="A0A4Y8LG78"/>
<organism evidence="7 8">
    <name type="scientific">Jeotgalibacillus salarius</name>
    <dbReference type="NCBI Taxonomy" id="546023"/>
    <lineage>
        <taxon>Bacteria</taxon>
        <taxon>Bacillati</taxon>
        <taxon>Bacillota</taxon>
        <taxon>Bacilli</taxon>
        <taxon>Bacillales</taxon>
        <taxon>Caryophanaceae</taxon>
        <taxon>Jeotgalibacillus</taxon>
    </lineage>
</organism>
<comment type="caution">
    <text evidence="7">The sequence shown here is derived from an EMBL/GenBank/DDBJ whole genome shotgun (WGS) entry which is preliminary data.</text>
</comment>
<evidence type="ECO:0000256" key="5">
    <source>
        <dbReference type="ARBA" id="ARBA00023136"/>
    </source>
</evidence>
<dbReference type="PANTHER" id="PTHR32196:SF72">
    <property type="entry name" value="RIBOSE IMPORT PERMEASE PROTEIN RBSC"/>
    <property type="match status" value="1"/>
</dbReference>
<dbReference type="Pfam" id="PF02653">
    <property type="entry name" value="BPD_transp_2"/>
    <property type="match status" value="1"/>
</dbReference>
<evidence type="ECO:0000256" key="1">
    <source>
        <dbReference type="ARBA" id="ARBA00004651"/>
    </source>
</evidence>
<evidence type="ECO:0000313" key="8">
    <source>
        <dbReference type="Proteomes" id="UP000297776"/>
    </source>
</evidence>
<sequence length="342" mass="36629">MQLKQLNISDYPQQADRKERIVNFFMKFGTLLALGLIIVIFSLTNEQFLTYGNITDILRSISIVTLVAIGVTFSMIVGGFDLSVGSTVSLATVASGALLVWYSQELLVVLLVPLVLGALIGLINAFIVVKIRIPDLIGTLAVMYIINGVHLTYTKGYSIYGNMPMPDGSGTAPGIFIPAFQFIGQGRLFNIPFPVILMVVIVALVHLFLNYTRAGRLFYMTGGNKEAARLSGVPVNRYRTYAYVLSGVFAALAGIVLAARIGTGQVSAGDPLLMDGVAAALIGYSVFGAGKPNVIGTFIGAIIIGILLNGLTMMNVPYYAQDIIKGGILVGALALTYFRKKE</sequence>
<evidence type="ECO:0000256" key="3">
    <source>
        <dbReference type="ARBA" id="ARBA00022692"/>
    </source>
</evidence>
<feature type="transmembrane region" description="Helical" evidence="6">
    <location>
        <begin position="191"/>
        <end position="211"/>
    </location>
</feature>
<dbReference type="OrthoDB" id="9815820at2"/>
<accession>A0A4Y8LG78</accession>
<dbReference type="GO" id="GO:0005886">
    <property type="term" value="C:plasma membrane"/>
    <property type="evidence" value="ECO:0007669"/>
    <property type="project" value="UniProtKB-SubCell"/>
</dbReference>
<evidence type="ECO:0000313" key="7">
    <source>
        <dbReference type="EMBL" id="TFE01772.1"/>
    </source>
</evidence>
<comment type="subcellular location">
    <subcellularLocation>
        <location evidence="1">Cell membrane</location>
        <topology evidence="1">Multi-pass membrane protein</topology>
    </subcellularLocation>
</comment>
<feature type="transmembrane region" description="Helical" evidence="6">
    <location>
        <begin position="108"/>
        <end position="129"/>
    </location>
</feature>
<evidence type="ECO:0000256" key="6">
    <source>
        <dbReference type="SAM" id="Phobius"/>
    </source>
</evidence>
<dbReference type="GO" id="GO:0022857">
    <property type="term" value="F:transmembrane transporter activity"/>
    <property type="evidence" value="ECO:0007669"/>
    <property type="project" value="InterPro"/>
</dbReference>
<feature type="transmembrane region" description="Helical" evidence="6">
    <location>
        <begin position="294"/>
        <end position="312"/>
    </location>
</feature>
<feature type="transmembrane region" description="Helical" evidence="6">
    <location>
        <begin position="21"/>
        <end position="45"/>
    </location>
</feature>
<dbReference type="EMBL" id="SORX01000004">
    <property type="protein sequence ID" value="TFE01772.1"/>
    <property type="molecule type" value="Genomic_DNA"/>
</dbReference>
<name>A0A4Y8LG78_9BACL</name>
<dbReference type="InterPro" id="IPR001851">
    <property type="entry name" value="ABC_transp_permease"/>
</dbReference>
<evidence type="ECO:0000256" key="4">
    <source>
        <dbReference type="ARBA" id="ARBA00022989"/>
    </source>
</evidence>
<dbReference type="PANTHER" id="PTHR32196">
    <property type="entry name" value="ABC TRANSPORTER PERMEASE PROTEIN YPHD-RELATED-RELATED"/>
    <property type="match status" value="1"/>
</dbReference>
<protein>
    <submittedName>
        <fullName evidence="7">ABC transporter permease</fullName>
    </submittedName>
</protein>
<proteinExistence type="predicted"/>
<keyword evidence="8" id="KW-1185">Reference proteome</keyword>